<feature type="transmembrane region" description="Helical" evidence="6">
    <location>
        <begin position="197"/>
        <end position="216"/>
    </location>
</feature>
<feature type="transmembrane region" description="Helical" evidence="6">
    <location>
        <begin position="81"/>
        <end position="101"/>
    </location>
</feature>
<feature type="transmembrane region" description="Helical" evidence="6">
    <location>
        <begin position="168"/>
        <end position="191"/>
    </location>
</feature>
<comment type="similarity">
    <text evidence="2">Belongs to the EamA transporter family.</text>
</comment>
<evidence type="ECO:0000313" key="9">
    <source>
        <dbReference type="Proteomes" id="UP000319263"/>
    </source>
</evidence>
<reference evidence="8 9" key="1">
    <citation type="submission" date="2019-07" db="EMBL/GenBank/DDBJ databases">
        <title>Microlunatus dokdonensis sp. nov. isolated from the rhizospheric soil of the wild plant Elymus tsukushiensis.</title>
        <authorList>
            <person name="Ghim S.-Y."/>
            <person name="Hwang Y.-J."/>
            <person name="Son J.-S."/>
            <person name="Shin J.-H."/>
        </authorList>
    </citation>
    <scope>NUCLEOTIDE SEQUENCE [LARGE SCALE GENOMIC DNA]</scope>
    <source>
        <strain evidence="8 9">KUDC0627</strain>
    </source>
</reference>
<evidence type="ECO:0000256" key="2">
    <source>
        <dbReference type="ARBA" id="ARBA00007362"/>
    </source>
</evidence>
<evidence type="ECO:0000256" key="5">
    <source>
        <dbReference type="ARBA" id="ARBA00023136"/>
    </source>
</evidence>
<feature type="transmembrane region" description="Helical" evidence="6">
    <location>
        <begin position="252"/>
        <end position="270"/>
    </location>
</feature>
<accession>A0A516Q5Q1</accession>
<dbReference type="InterPro" id="IPR050638">
    <property type="entry name" value="AA-Vitamin_Transporters"/>
</dbReference>
<sequence length="288" mass="29131">MCFVGSSTAVSQLLVDAPLFTAQAVRYGIAAALLALVMRLRGQQIVRPAGREWLWLLGLAVSGLVVFNVALVRGARHAEPAVIAVAVAAVPILLGVLGPLLERRRPGARLLLAAAVVTAGAVLVVGVGRTDLIGIGWALVALICEAGFTLLAVPVLPRLGPAGVSLHSIWIATVLLAAIGVGAEGPAAVAALTRSEWIAIGYLAVFVTVIAFLLWYGCVQAIGADRAGLLTGVAPVAAALIGAVVLGEMPALGVWLGIAVVIAGLAIGLGPSARRRTGADAVTLSRTA</sequence>
<feature type="transmembrane region" description="Helical" evidence="6">
    <location>
        <begin position="134"/>
        <end position="156"/>
    </location>
</feature>
<keyword evidence="9" id="KW-1185">Reference proteome</keyword>
<feature type="transmembrane region" description="Helical" evidence="6">
    <location>
        <begin position="53"/>
        <end position="75"/>
    </location>
</feature>
<evidence type="ECO:0000256" key="1">
    <source>
        <dbReference type="ARBA" id="ARBA00004141"/>
    </source>
</evidence>
<evidence type="ECO:0000313" key="8">
    <source>
        <dbReference type="EMBL" id="QDP98780.1"/>
    </source>
</evidence>
<organism evidence="8 9">
    <name type="scientific">Microlunatus elymi</name>
    <dbReference type="NCBI Taxonomy" id="2596828"/>
    <lineage>
        <taxon>Bacteria</taxon>
        <taxon>Bacillati</taxon>
        <taxon>Actinomycetota</taxon>
        <taxon>Actinomycetes</taxon>
        <taxon>Propionibacteriales</taxon>
        <taxon>Propionibacteriaceae</taxon>
        <taxon>Microlunatus</taxon>
    </lineage>
</organism>
<dbReference type="KEGG" id="mik:FOE78_12835"/>
<dbReference type="InterPro" id="IPR000620">
    <property type="entry name" value="EamA_dom"/>
</dbReference>
<evidence type="ECO:0000259" key="7">
    <source>
        <dbReference type="Pfam" id="PF00892"/>
    </source>
</evidence>
<comment type="subcellular location">
    <subcellularLocation>
        <location evidence="1">Membrane</location>
        <topology evidence="1">Multi-pass membrane protein</topology>
    </subcellularLocation>
</comment>
<evidence type="ECO:0000256" key="6">
    <source>
        <dbReference type="SAM" id="Phobius"/>
    </source>
</evidence>
<feature type="domain" description="EamA" evidence="7">
    <location>
        <begin position="133"/>
        <end position="267"/>
    </location>
</feature>
<feature type="transmembrane region" description="Helical" evidence="6">
    <location>
        <begin position="228"/>
        <end position="246"/>
    </location>
</feature>
<dbReference type="GO" id="GO:0016020">
    <property type="term" value="C:membrane"/>
    <property type="evidence" value="ECO:0007669"/>
    <property type="project" value="UniProtKB-SubCell"/>
</dbReference>
<keyword evidence="4 6" id="KW-1133">Transmembrane helix</keyword>
<feature type="transmembrane region" description="Helical" evidence="6">
    <location>
        <begin position="108"/>
        <end position="128"/>
    </location>
</feature>
<dbReference type="InterPro" id="IPR037185">
    <property type="entry name" value="EmrE-like"/>
</dbReference>
<keyword evidence="5 6" id="KW-0472">Membrane</keyword>
<dbReference type="Proteomes" id="UP000319263">
    <property type="component" value="Chromosome"/>
</dbReference>
<dbReference type="OrthoDB" id="5150004at2"/>
<protein>
    <submittedName>
        <fullName evidence="8">DMT family transporter</fullName>
    </submittedName>
</protein>
<evidence type="ECO:0000256" key="4">
    <source>
        <dbReference type="ARBA" id="ARBA00022989"/>
    </source>
</evidence>
<feature type="transmembrane region" description="Helical" evidence="6">
    <location>
        <begin position="24"/>
        <end position="41"/>
    </location>
</feature>
<dbReference type="PANTHER" id="PTHR32322">
    <property type="entry name" value="INNER MEMBRANE TRANSPORTER"/>
    <property type="match status" value="1"/>
</dbReference>
<dbReference type="EMBL" id="CP041692">
    <property type="protein sequence ID" value="QDP98780.1"/>
    <property type="molecule type" value="Genomic_DNA"/>
</dbReference>
<dbReference type="SUPFAM" id="SSF103481">
    <property type="entry name" value="Multidrug resistance efflux transporter EmrE"/>
    <property type="match status" value="2"/>
</dbReference>
<keyword evidence="3 6" id="KW-0812">Transmembrane</keyword>
<name>A0A516Q5Q1_9ACTN</name>
<evidence type="ECO:0000256" key="3">
    <source>
        <dbReference type="ARBA" id="ARBA00022692"/>
    </source>
</evidence>
<dbReference type="PANTHER" id="PTHR32322:SF2">
    <property type="entry name" value="EAMA DOMAIN-CONTAINING PROTEIN"/>
    <property type="match status" value="1"/>
</dbReference>
<feature type="domain" description="EamA" evidence="7">
    <location>
        <begin position="3"/>
        <end position="125"/>
    </location>
</feature>
<dbReference type="Pfam" id="PF00892">
    <property type="entry name" value="EamA"/>
    <property type="match status" value="2"/>
</dbReference>
<gene>
    <name evidence="8" type="ORF">FOE78_12835</name>
</gene>
<proteinExistence type="inferred from homology"/>
<dbReference type="AlphaFoldDB" id="A0A516Q5Q1"/>